<proteinExistence type="predicted"/>
<reference evidence="10 11" key="1">
    <citation type="submission" date="2017-03" db="EMBL/GenBank/DDBJ databases">
        <title>Paenibacillus larvae genome sequencing.</title>
        <authorList>
            <person name="Dingman D.W."/>
        </authorList>
    </citation>
    <scope>NUCLEOTIDE SEQUENCE [LARGE SCALE GENOMIC DNA]</scope>
    <source>
        <strain evidence="10 11">SAG 10367</strain>
    </source>
</reference>
<evidence type="ECO:0000313" key="11">
    <source>
        <dbReference type="Proteomes" id="UP000192727"/>
    </source>
</evidence>
<dbReference type="GO" id="GO:0008360">
    <property type="term" value="P:regulation of cell shape"/>
    <property type="evidence" value="ECO:0007669"/>
    <property type="project" value="UniProtKB-UniRule"/>
</dbReference>
<dbReference type="AlphaFoldDB" id="A0A1V0UUE6"/>
<feature type="domain" description="L,D-TPase catalytic" evidence="9">
    <location>
        <begin position="84"/>
        <end position="210"/>
    </location>
</feature>
<keyword evidence="4 6" id="KW-0573">Peptidoglycan synthesis</keyword>
<dbReference type="PANTHER" id="PTHR30582:SF2">
    <property type="entry name" value="L,D-TRANSPEPTIDASE YCIB-RELATED"/>
    <property type="match status" value="1"/>
</dbReference>
<dbReference type="GO" id="GO:0016740">
    <property type="term" value="F:transferase activity"/>
    <property type="evidence" value="ECO:0007669"/>
    <property type="project" value="UniProtKB-KW"/>
</dbReference>
<dbReference type="PROSITE" id="PS52029">
    <property type="entry name" value="LD_TPASE"/>
    <property type="match status" value="1"/>
</dbReference>
<feature type="compositionally biased region" description="Basic and acidic residues" evidence="7">
    <location>
        <begin position="35"/>
        <end position="46"/>
    </location>
</feature>
<keyword evidence="2" id="KW-0808">Transferase</keyword>
<feature type="signal peptide" evidence="8">
    <location>
        <begin position="1"/>
        <end position="22"/>
    </location>
</feature>
<dbReference type="UniPathway" id="UPA00219"/>
<dbReference type="CDD" id="cd16913">
    <property type="entry name" value="YkuD_like"/>
    <property type="match status" value="1"/>
</dbReference>
<keyword evidence="8" id="KW-0732">Signal</keyword>
<evidence type="ECO:0000256" key="3">
    <source>
        <dbReference type="ARBA" id="ARBA00022960"/>
    </source>
</evidence>
<dbReference type="EMBL" id="CP020557">
    <property type="protein sequence ID" value="ARF68797.1"/>
    <property type="molecule type" value="Genomic_DNA"/>
</dbReference>
<dbReference type="SUPFAM" id="SSF141523">
    <property type="entry name" value="L,D-transpeptidase catalytic domain-like"/>
    <property type="match status" value="1"/>
</dbReference>
<feature type="chain" id="PRO_5039295418" evidence="8">
    <location>
        <begin position="23"/>
        <end position="210"/>
    </location>
</feature>
<evidence type="ECO:0000256" key="2">
    <source>
        <dbReference type="ARBA" id="ARBA00022679"/>
    </source>
</evidence>
<dbReference type="InterPro" id="IPR038063">
    <property type="entry name" value="Transpep_catalytic_dom"/>
</dbReference>
<feature type="region of interest" description="Disordered" evidence="7">
    <location>
        <begin position="34"/>
        <end position="71"/>
    </location>
</feature>
<protein>
    <submittedName>
        <fullName evidence="10">L,D-transpeptidase</fullName>
    </submittedName>
</protein>
<feature type="compositionally biased region" description="Basic and acidic residues" evidence="7">
    <location>
        <begin position="58"/>
        <end position="67"/>
    </location>
</feature>
<evidence type="ECO:0000256" key="1">
    <source>
        <dbReference type="ARBA" id="ARBA00004752"/>
    </source>
</evidence>
<evidence type="ECO:0000256" key="6">
    <source>
        <dbReference type="PROSITE-ProRule" id="PRU01373"/>
    </source>
</evidence>
<evidence type="ECO:0000256" key="4">
    <source>
        <dbReference type="ARBA" id="ARBA00022984"/>
    </source>
</evidence>
<evidence type="ECO:0000256" key="7">
    <source>
        <dbReference type="SAM" id="MobiDB-lite"/>
    </source>
</evidence>
<organism evidence="10 11">
    <name type="scientific">Paenibacillus larvae subsp. pulvifaciens</name>
    <dbReference type="NCBI Taxonomy" id="1477"/>
    <lineage>
        <taxon>Bacteria</taxon>
        <taxon>Bacillati</taxon>
        <taxon>Bacillota</taxon>
        <taxon>Bacilli</taxon>
        <taxon>Bacillales</taxon>
        <taxon>Paenibacillaceae</taxon>
        <taxon>Paenibacillus</taxon>
    </lineage>
</organism>
<evidence type="ECO:0000259" key="9">
    <source>
        <dbReference type="PROSITE" id="PS52029"/>
    </source>
</evidence>
<dbReference type="Pfam" id="PF03734">
    <property type="entry name" value="YkuD"/>
    <property type="match status" value="1"/>
</dbReference>
<gene>
    <name evidence="10" type="ORF">B7C51_14865</name>
</gene>
<dbReference type="Gene3D" id="2.40.440.10">
    <property type="entry name" value="L,D-transpeptidase catalytic domain-like"/>
    <property type="match status" value="1"/>
</dbReference>
<feature type="active site" description="Nucleophile" evidence="6">
    <location>
        <position position="186"/>
    </location>
</feature>
<feature type="active site" description="Proton donor/acceptor" evidence="6">
    <location>
        <position position="160"/>
    </location>
</feature>
<dbReference type="RefSeq" id="WP_083040489.1">
    <property type="nucleotide sequence ID" value="NZ_CP020557.1"/>
</dbReference>
<sequence>MKHTRRIVLLMIAALLPVSLMAACSQSIYKTEQASSEKSKSIEKTETLSTETPKNVRTKTEKKEIDWTKPSGGEYPDIKNKDSIWIDVSTQKQEAYIKNGSKIIYTMLISSGLDQTKGNSTPKGTYYVEPERGEWFFSQRYQEGGEYWVSWKNHGEFLFHSVPMTKDKKVIEKEAKKLGTKASHGCIRLAIPDAKWIYENIPKKTKVVIS</sequence>
<accession>A0A1V0UUE6</accession>
<evidence type="ECO:0000313" key="10">
    <source>
        <dbReference type="EMBL" id="ARF68797.1"/>
    </source>
</evidence>
<dbReference type="PROSITE" id="PS51257">
    <property type="entry name" value="PROKAR_LIPOPROTEIN"/>
    <property type="match status" value="1"/>
</dbReference>
<dbReference type="InterPro" id="IPR050979">
    <property type="entry name" value="LD-transpeptidase"/>
</dbReference>
<comment type="pathway">
    <text evidence="1 6">Cell wall biogenesis; peptidoglycan biosynthesis.</text>
</comment>
<name>A0A1V0UUE6_9BACL</name>
<dbReference type="Proteomes" id="UP000192727">
    <property type="component" value="Chromosome"/>
</dbReference>
<keyword evidence="5 6" id="KW-0961">Cell wall biogenesis/degradation</keyword>
<dbReference type="GO" id="GO:0005576">
    <property type="term" value="C:extracellular region"/>
    <property type="evidence" value="ECO:0007669"/>
    <property type="project" value="TreeGrafter"/>
</dbReference>
<dbReference type="GO" id="GO:0071555">
    <property type="term" value="P:cell wall organization"/>
    <property type="evidence" value="ECO:0007669"/>
    <property type="project" value="UniProtKB-UniRule"/>
</dbReference>
<dbReference type="GO" id="GO:0018104">
    <property type="term" value="P:peptidoglycan-protein cross-linking"/>
    <property type="evidence" value="ECO:0007669"/>
    <property type="project" value="TreeGrafter"/>
</dbReference>
<evidence type="ECO:0000256" key="8">
    <source>
        <dbReference type="SAM" id="SignalP"/>
    </source>
</evidence>
<evidence type="ECO:0000256" key="5">
    <source>
        <dbReference type="ARBA" id="ARBA00023316"/>
    </source>
</evidence>
<dbReference type="InterPro" id="IPR005490">
    <property type="entry name" value="LD_TPept_cat_dom"/>
</dbReference>
<keyword evidence="3 6" id="KW-0133">Cell shape</keyword>
<dbReference type="GO" id="GO:0071972">
    <property type="term" value="F:peptidoglycan L,D-transpeptidase activity"/>
    <property type="evidence" value="ECO:0007669"/>
    <property type="project" value="TreeGrafter"/>
</dbReference>
<dbReference type="PANTHER" id="PTHR30582">
    <property type="entry name" value="L,D-TRANSPEPTIDASE"/>
    <property type="match status" value="1"/>
</dbReference>